<evidence type="ECO:0000313" key="2">
    <source>
        <dbReference type="Proteomes" id="UP001283361"/>
    </source>
</evidence>
<dbReference type="Proteomes" id="UP001283361">
    <property type="component" value="Unassembled WGS sequence"/>
</dbReference>
<reference evidence="1" key="1">
    <citation type="journal article" date="2023" name="G3 (Bethesda)">
        <title>A reference genome for the long-term kleptoplast-retaining sea slug Elysia crispata morphotype clarki.</title>
        <authorList>
            <person name="Eastman K.E."/>
            <person name="Pendleton A.L."/>
            <person name="Shaikh M.A."/>
            <person name="Suttiyut T."/>
            <person name="Ogas R."/>
            <person name="Tomko P."/>
            <person name="Gavelis G."/>
            <person name="Widhalm J.R."/>
            <person name="Wisecaver J.H."/>
        </authorList>
    </citation>
    <scope>NUCLEOTIDE SEQUENCE</scope>
    <source>
        <strain evidence="1">ECLA1</strain>
    </source>
</reference>
<dbReference type="EMBL" id="JAWDGP010005274">
    <property type="protein sequence ID" value="KAK3758311.1"/>
    <property type="molecule type" value="Genomic_DNA"/>
</dbReference>
<keyword evidence="2" id="KW-1185">Reference proteome</keyword>
<accession>A0AAE1D5P9</accession>
<evidence type="ECO:0000313" key="1">
    <source>
        <dbReference type="EMBL" id="KAK3758311.1"/>
    </source>
</evidence>
<dbReference type="AlphaFoldDB" id="A0AAE1D5P9"/>
<organism evidence="1 2">
    <name type="scientific">Elysia crispata</name>
    <name type="common">lettuce slug</name>
    <dbReference type="NCBI Taxonomy" id="231223"/>
    <lineage>
        <taxon>Eukaryota</taxon>
        <taxon>Metazoa</taxon>
        <taxon>Spiralia</taxon>
        <taxon>Lophotrochozoa</taxon>
        <taxon>Mollusca</taxon>
        <taxon>Gastropoda</taxon>
        <taxon>Heterobranchia</taxon>
        <taxon>Euthyneura</taxon>
        <taxon>Panpulmonata</taxon>
        <taxon>Sacoglossa</taxon>
        <taxon>Placobranchoidea</taxon>
        <taxon>Plakobranchidae</taxon>
        <taxon>Elysia</taxon>
    </lineage>
</organism>
<gene>
    <name evidence="1" type="ORF">RRG08_004132</name>
</gene>
<sequence>MPTVLSSPATTPERSSVPSFDFSLFSGRLRGLSPRQSATVAAPGINNSYANYIPGVVREVDGRCPPGQEATINHKSLGIWWELAVTTETSSDQTTGDILWTLSELENGNRCSTLGKNPKLVRIDVYAFWSYIRNN</sequence>
<comment type="caution">
    <text evidence="1">The sequence shown here is derived from an EMBL/GenBank/DDBJ whole genome shotgun (WGS) entry which is preliminary data.</text>
</comment>
<proteinExistence type="predicted"/>
<protein>
    <submittedName>
        <fullName evidence="1">Uncharacterized protein</fullName>
    </submittedName>
</protein>
<name>A0AAE1D5P9_9GAST</name>